<accession>A0ABS8SIB5</accession>
<feature type="compositionally biased region" description="Acidic residues" evidence="1">
    <location>
        <begin position="88"/>
        <end position="99"/>
    </location>
</feature>
<comment type="caution">
    <text evidence="2">The sequence shown here is derived from an EMBL/GenBank/DDBJ whole genome shotgun (WGS) entry which is preliminary data.</text>
</comment>
<keyword evidence="3" id="KW-1185">Reference proteome</keyword>
<proteinExistence type="predicted"/>
<evidence type="ECO:0000313" key="2">
    <source>
        <dbReference type="EMBL" id="MCD7458492.1"/>
    </source>
</evidence>
<gene>
    <name evidence="2" type="ORF">HAX54_038379</name>
</gene>
<protein>
    <submittedName>
        <fullName evidence="2">Uncharacterized protein</fullName>
    </submittedName>
</protein>
<evidence type="ECO:0000313" key="3">
    <source>
        <dbReference type="Proteomes" id="UP000823775"/>
    </source>
</evidence>
<feature type="region of interest" description="Disordered" evidence="1">
    <location>
        <begin position="87"/>
        <end position="106"/>
    </location>
</feature>
<evidence type="ECO:0000256" key="1">
    <source>
        <dbReference type="SAM" id="MobiDB-lite"/>
    </source>
</evidence>
<dbReference type="EMBL" id="JACEIK010000523">
    <property type="protein sequence ID" value="MCD7458492.1"/>
    <property type="molecule type" value="Genomic_DNA"/>
</dbReference>
<name>A0ABS8SIB5_DATST</name>
<dbReference type="Proteomes" id="UP000823775">
    <property type="component" value="Unassembled WGS sequence"/>
</dbReference>
<reference evidence="2 3" key="1">
    <citation type="journal article" date="2021" name="BMC Genomics">
        <title>Datura genome reveals duplications of psychoactive alkaloid biosynthetic genes and high mutation rate following tissue culture.</title>
        <authorList>
            <person name="Rajewski A."/>
            <person name="Carter-House D."/>
            <person name="Stajich J."/>
            <person name="Litt A."/>
        </authorList>
    </citation>
    <scope>NUCLEOTIDE SEQUENCE [LARGE SCALE GENOMIC DNA]</scope>
    <source>
        <strain evidence="2">AR-01</strain>
    </source>
</reference>
<organism evidence="2 3">
    <name type="scientific">Datura stramonium</name>
    <name type="common">Jimsonweed</name>
    <name type="synonym">Common thornapple</name>
    <dbReference type="NCBI Taxonomy" id="4076"/>
    <lineage>
        <taxon>Eukaryota</taxon>
        <taxon>Viridiplantae</taxon>
        <taxon>Streptophyta</taxon>
        <taxon>Embryophyta</taxon>
        <taxon>Tracheophyta</taxon>
        <taxon>Spermatophyta</taxon>
        <taxon>Magnoliopsida</taxon>
        <taxon>eudicotyledons</taxon>
        <taxon>Gunneridae</taxon>
        <taxon>Pentapetalae</taxon>
        <taxon>asterids</taxon>
        <taxon>lamiids</taxon>
        <taxon>Solanales</taxon>
        <taxon>Solanaceae</taxon>
        <taxon>Solanoideae</taxon>
        <taxon>Datureae</taxon>
        <taxon>Datura</taxon>
    </lineage>
</organism>
<sequence>MYNSKDDRRKEEIVLHEERENMKEKVVSTTLVVWKNSEGRAKENREGENLKHYSAHIRTAINSHTKGDTTGKQIERDTAATRLQQLQDQEEDEDLEDISNDIGRIGNLSPRQIADMKARAKKNRAHPVVPL</sequence>